<name>A0A833RIF6_9POAL</name>
<keyword evidence="2" id="KW-1185">Reference proteome</keyword>
<dbReference type="AlphaFoldDB" id="A0A833RIF6"/>
<dbReference type="InterPro" id="IPR015915">
    <property type="entry name" value="Kelch-typ_b-propeller"/>
</dbReference>
<organism evidence="1 2">
    <name type="scientific">Carex littledalei</name>
    <dbReference type="NCBI Taxonomy" id="544730"/>
    <lineage>
        <taxon>Eukaryota</taxon>
        <taxon>Viridiplantae</taxon>
        <taxon>Streptophyta</taxon>
        <taxon>Embryophyta</taxon>
        <taxon>Tracheophyta</taxon>
        <taxon>Spermatophyta</taxon>
        <taxon>Magnoliopsida</taxon>
        <taxon>Liliopsida</taxon>
        <taxon>Poales</taxon>
        <taxon>Cyperaceae</taxon>
        <taxon>Cyperoideae</taxon>
        <taxon>Cariceae</taxon>
        <taxon>Carex</taxon>
        <taxon>Carex subgen. Euthyceras</taxon>
    </lineage>
</organism>
<dbReference type="InterPro" id="IPR006652">
    <property type="entry name" value="Kelch_1"/>
</dbReference>
<proteinExistence type="predicted"/>
<protein>
    <submittedName>
        <fullName evidence="1">Uncharacterized protein</fullName>
    </submittedName>
</protein>
<accession>A0A833RIF6</accession>
<dbReference type="EMBL" id="SWLB01000008">
    <property type="protein sequence ID" value="KAF3335738.1"/>
    <property type="molecule type" value="Genomic_DNA"/>
</dbReference>
<dbReference type="Proteomes" id="UP000623129">
    <property type="component" value="Unassembled WGS sequence"/>
</dbReference>
<dbReference type="GO" id="GO:0034976">
    <property type="term" value="P:response to endoplasmic reticulum stress"/>
    <property type="evidence" value="ECO:0007669"/>
    <property type="project" value="InterPro"/>
</dbReference>
<dbReference type="SUPFAM" id="SSF117281">
    <property type="entry name" value="Kelch motif"/>
    <property type="match status" value="1"/>
</dbReference>
<dbReference type="InterPro" id="IPR044832">
    <property type="entry name" value="NRP-like"/>
</dbReference>
<dbReference type="PANTHER" id="PTHR46034">
    <property type="match status" value="1"/>
</dbReference>
<reference evidence="1" key="1">
    <citation type="submission" date="2020-01" db="EMBL/GenBank/DDBJ databases">
        <title>Genome sequence of Kobresia littledalei, the first chromosome-level genome in the family Cyperaceae.</title>
        <authorList>
            <person name="Qu G."/>
        </authorList>
    </citation>
    <scope>NUCLEOTIDE SEQUENCE</scope>
    <source>
        <strain evidence="1">C.B.Clarke</strain>
        <tissue evidence="1">Leaf</tissue>
    </source>
</reference>
<evidence type="ECO:0000313" key="1">
    <source>
        <dbReference type="EMBL" id="KAF3335738.1"/>
    </source>
</evidence>
<dbReference type="Gene3D" id="2.120.10.80">
    <property type="entry name" value="Kelch-type beta propeller"/>
    <property type="match status" value="1"/>
</dbReference>
<gene>
    <name evidence="1" type="ORF">FCM35_KLT20245</name>
</gene>
<dbReference type="Pfam" id="PF01344">
    <property type="entry name" value="Kelch_1"/>
    <property type="match status" value="1"/>
</dbReference>
<dbReference type="OrthoDB" id="45365at2759"/>
<evidence type="ECO:0000313" key="2">
    <source>
        <dbReference type="Proteomes" id="UP000623129"/>
    </source>
</evidence>
<comment type="caution">
    <text evidence="1">The sequence shown here is derived from an EMBL/GenBank/DDBJ whole genome shotgun (WGS) entry which is preliminary data.</text>
</comment>
<sequence>MKLNFLTNKKLLEEGFLLKGTWLRIRYAVGGFDGEKMVPGVEIFDLRFPSWIPGMPMRKPRGYAVFAIKDDTFYMMGETSNRSEVTEIVHIKCF</sequence>
<dbReference type="PANTHER" id="PTHR46034:SF7">
    <property type="entry name" value="INFLUENZA VIRUS NS1A-BINDING PROTEIN"/>
    <property type="match status" value="1"/>
</dbReference>